<dbReference type="OrthoDB" id="10045710at2759"/>
<dbReference type="InParanoid" id="A7TST3"/>
<keyword evidence="6" id="KW-1185">Reference proteome</keyword>
<dbReference type="HOGENOM" id="CLU_353079_0_0_1"/>
<reference evidence="5 6" key="1">
    <citation type="journal article" date="2007" name="Proc. Natl. Acad. Sci. U.S.A.">
        <title>Independent sorting-out of thousands of duplicated gene pairs in two yeast species descended from a whole-genome duplication.</title>
        <authorList>
            <person name="Scannell D.R."/>
            <person name="Frank A.C."/>
            <person name="Conant G.C."/>
            <person name="Byrne K.P."/>
            <person name="Woolfit M."/>
            <person name="Wolfe K.H."/>
        </authorList>
    </citation>
    <scope>NUCLEOTIDE SEQUENCE [LARGE SCALE GENOMIC DNA]</scope>
    <source>
        <strain evidence="6">ATCC 22028 / DSM 70294 / BCRC 21397 / CBS 2163 / NBRC 10782 / NRRL Y-8283 / UCD 57-17</strain>
    </source>
</reference>
<evidence type="ECO:0000256" key="3">
    <source>
        <dbReference type="SAM" id="MobiDB-lite"/>
    </source>
</evidence>
<dbReference type="AlphaFoldDB" id="A7TST3"/>
<dbReference type="Proteomes" id="UP000000267">
    <property type="component" value="Unassembled WGS sequence"/>
</dbReference>
<dbReference type="GO" id="GO:0031505">
    <property type="term" value="P:fungal-type cell wall organization"/>
    <property type="evidence" value="ECO:0007669"/>
    <property type="project" value="UniProtKB-ARBA"/>
</dbReference>
<dbReference type="SUPFAM" id="SSF47473">
    <property type="entry name" value="EF-hand"/>
    <property type="match status" value="1"/>
</dbReference>
<dbReference type="GeneID" id="5542702"/>
<feature type="region of interest" description="Disordered" evidence="3">
    <location>
        <begin position="100"/>
        <end position="132"/>
    </location>
</feature>
<gene>
    <name evidence="5" type="ORF">Kpol_282p7</name>
</gene>
<dbReference type="GO" id="GO:0006629">
    <property type="term" value="P:lipid metabolic process"/>
    <property type="evidence" value="ECO:0007669"/>
    <property type="project" value="UniProtKB-KW"/>
</dbReference>
<dbReference type="InterPro" id="IPR011992">
    <property type="entry name" value="EF-hand-dom_pair"/>
</dbReference>
<dbReference type="SMART" id="SM00027">
    <property type="entry name" value="EH"/>
    <property type="match status" value="1"/>
</dbReference>
<organism evidence="6">
    <name type="scientific">Vanderwaltozyma polyspora (strain ATCC 22028 / DSM 70294 / BCRC 21397 / CBS 2163 / NBRC 10782 / NRRL Y-8283 / UCD 57-17)</name>
    <name type="common">Kluyveromyces polysporus</name>
    <dbReference type="NCBI Taxonomy" id="436907"/>
    <lineage>
        <taxon>Eukaryota</taxon>
        <taxon>Fungi</taxon>
        <taxon>Dikarya</taxon>
        <taxon>Ascomycota</taxon>
        <taxon>Saccharomycotina</taxon>
        <taxon>Saccharomycetes</taxon>
        <taxon>Saccharomycetales</taxon>
        <taxon>Saccharomycetaceae</taxon>
        <taxon>Vanderwaltozyma</taxon>
    </lineage>
</organism>
<feature type="region of interest" description="Disordered" evidence="3">
    <location>
        <begin position="179"/>
        <end position="198"/>
    </location>
</feature>
<feature type="compositionally biased region" description="Polar residues" evidence="3">
    <location>
        <begin position="100"/>
        <end position="130"/>
    </location>
</feature>
<protein>
    <recommendedName>
        <fullName evidence="4">EH domain-containing protein</fullName>
    </recommendedName>
</protein>
<comment type="similarity">
    <text evidence="2">Belongs to the IRS4 family.</text>
</comment>
<dbReference type="Gene3D" id="1.10.238.10">
    <property type="entry name" value="EF-hand"/>
    <property type="match status" value="1"/>
</dbReference>
<dbReference type="STRING" id="436907.A7TST3"/>
<evidence type="ECO:0000256" key="1">
    <source>
        <dbReference type="ARBA" id="ARBA00023098"/>
    </source>
</evidence>
<feature type="domain" description="EH" evidence="4">
    <location>
        <begin position="675"/>
        <end position="758"/>
    </location>
</feature>
<dbReference type="eggNOG" id="KOG0998">
    <property type="taxonomic scope" value="Eukaryota"/>
</dbReference>
<dbReference type="FunFam" id="1.10.238.10:FF:000326">
    <property type="entry name" value="IRS4p EH domain-containing protein"/>
    <property type="match status" value="1"/>
</dbReference>
<keyword evidence="1" id="KW-0443">Lipid metabolism</keyword>
<feature type="compositionally biased region" description="Polar residues" evidence="3">
    <location>
        <begin position="185"/>
        <end position="198"/>
    </location>
</feature>
<evidence type="ECO:0000313" key="5">
    <source>
        <dbReference type="EMBL" id="EDO14680.1"/>
    </source>
</evidence>
<dbReference type="PhylomeDB" id="A7TST3"/>
<sequence>MLFPKKKQRHHSVDLTQKAKDDSLLAAKLMFEKHSGNATTNNNSNTNHNTIHEIYDQSKQLKQPKPVRVIQSHKVSPIRPGNLDANNKREKPKIIVSVSPIENTNSPINRKQSSSQESHLSKRTSISSASIKPNVQINQQIKQNPPNAAKQAAAKAAAAIAHASLTDMEREWDLPLLKSPEHFHPSSNESNSTSPLYLSKSPISLQVNTKPQRPSFSKKRNSSVTSIQLMNLKGNIAQSGSLSINNKALKNRAPSQESIPSLATSPNINQLYSSVSVNSFDRNSSSKAFEPKPIGEPLSKLAVKPENPTIISNSNEDICSDNDDYIDPTIEKLASFEMNYEKPTPVSSKNDLQCMSLSSALESSSSIASFNDNDNYDYAGSIVSEIEKNKSDHLEKFDSDETSESPLMMVATNSNNIHPIPTSPLLGMSKSYSTTSFVTPATTGEPVEFITTYSALNKLNNSVTYQGTLPNLIANHVRKSKLDKLRNKFFKGTSAKNNSNVNSSQLSIPVSSITEDEEGRAVVRTAQNLRFKTTMRKKGQGIDDDVTINDQYDGFGNLIDDLGYDSDDSIDDTKDKNSSESLNAVFLKKIRKRDKLKEKLKHTASSVPLHYSHSHSHSKMFNEDKPWKSHQDFSFITENERKRYESMWVSNRYLYLDLLPWWSNIFRNTEGPDMDGDVSIPDLPEDGLILNLVAKDIWERSLLSNDLLNKIYELVDTRKDGTLDRKSFIVGMWLVDQCLYGRKLPKYIDQTVWESVDRYLVNVMHSATRKAIDKNKKRQIKEEMKLIKKEQKNIHA</sequence>
<dbReference type="InterPro" id="IPR000261">
    <property type="entry name" value="EH_dom"/>
</dbReference>
<dbReference type="FunCoup" id="A7TST3">
    <property type="interactions" value="16"/>
</dbReference>
<evidence type="ECO:0000313" key="6">
    <source>
        <dbReference type="Proteomes" id="UP000000267"/>
    </source>
</evidence>
<proteinExistence type="inferred from homology"/>
<dbReference type="RefSeq" id="XP_001642538.1">
    <property type="nucleotide sequence ID" value="XM_001642488.1"/>
</dbReference>
<dbReference type="GO" id="GO:0000407">
    <property type="term" value="C:phagophore assembly site"/>
    <property type="evidence" value="ECO:0007669"/>
    <property type="project" value="UniProtKB-ARBA"/>
</dbReference>
<name>A7TST3_VANPO</name>
<evidence type="ECO:0000256" key="2">
    <source>
        <dbReference type="ARBA" id="ARBA00061579"/>
    </source>
</evidence>
<dbReference type="EMBL" id="DS480523">
    <property type="protein sequence ID" value="EDO14680.1"/>
    <property type="molecule type" value="Genomic_DNA"/>
</dbReference>
<evidence type="ECO:0000259" key="4">
    <source>
        <dbReference type="SMART" id="SM00027"/>
    </source>
</evidence>
<dbReference type="CDD" id="cd00052">
    <property type="entry name" value="EH"/>
    <property type="match status" value="1"/>
</dbReference>
<accession>A7TST3</accession>
<dbReference type="Pfam" id="PF12763">
    <property type="entry name" value="EH"/>
    <property type="match status" value="1"/>
</dbReference>
<dbReference type="KEGG" id="vpo:Kpol_282p7"/>